<proteinExistence type="inferred from homology"/>
<dbReference type="EMBL" id="LN483326">
    <property type="protein sequence ID" value="CDZ98312.1"/>
    <property type="molecule type" value="Genomic_DNA"/>
</dbReference>
<evidence type="ECO:0000256" key="2">
    <source>
        <dbReference type="ARBA" id="ARBA00022801"/>
    </source>
</evidence>
<dbReference type="Gene3D" id="3.40.1790.10">
    <property type="entry name" value="Indigoidine synthase domain"/>
    <property type="match status" value="1"/>
</dbReference>
<evidence type="ECO:0000256" key="4">
    <source>
        <dbReference type="ARBA" id="ARBA00023239"/>
    </source>
</evidence>
<dbReference type="SUPFAM" id="SSF53613">
    <property type="entry name" value="Ribokinase-like"/>
    <property type="match status" value="1"/>
</dbReference>
<dbReference type="PANTHER" id="PTHR42909">
    <property type="entry name" value="ZGC:136858"/>
    <property type="match status" value="1"/>
</dbReference>
<dbReference type="InterPro" id="IPR007342">
    <property type="entry name" value="PsuG"/>
</dbReference>
<accession>A0A0F7SMQ0</accession>
<dbReference type="GO" id="GO:0004730">
    <property type="term" value="F:pseudouridylate synthase activity"/>
    <property type="evidence" value="ECO:0007669"/>
    <property type="project" value="InterPro"/>
</dbReference>
<sequence length="758" mass="81421">MLPRLVSKSSIRLPSSRAFSVCSTLNRWDKIRYHPEVEEALQSHKPIVALETAIVTHGMVYPTNLDVTLGLSKIIRDQGAVPATIALLDGVPTVGLTREQLERLADPANSAVKVSRRDLAPTMALRRDGGTTVAGTMWLAHQAGIDMFVTGGIGGVHRGGEHTMDVSADLTELGRTPLGVVCAGCKSILDIGRTIEYLETQGVTVANLGPTNAFPAFYTPDSGFKSPWSVTTASEAASIIYAGLSLPSPLATLITVPIPQEWEASGQKIQKAVETAVADLAQSGVRGKEATPWLLSRVSQLTQGSAVKSNIALIENNARKGAEIAVKLAQLKRMSKGTTKTYSSVTIPPVISSQKSDVECTSANENIRTKALVIGSAALDITLQSPHDYLHSQTTLPGSIRLSPGGVALNIALAASKLSPRAEDILLLAPTGSDAAGRVLRAELEVLGMRQEGLISLKDDTVGVTPVCGLLLDSEGGLEGGVADMKLVEHWTGEQIIRGVEEHQPSLVAFDGNLHSDAIASLAHHCFERSIRTFFEPTSSAKSLRVLDTFERARSIGSEVEVSFFSPNLLELEKWHAEATKRRLIHGEFWSRRSSEYQIGKEWTSAVDAWLVGLKIDWAQKAKEIIGLLVDTSPFFPNQILKLGPLGVLSCRVHPSNNFSNPVASIPHQLVYQANERSRTIRLMYHAPQSLSAGSVISTTGAGDSMVGALVAQLITRPIWEPMDDVRWESMIETGQIAARASLKSASAVGELGPRLEE</sequence>
<protein>
    <submittedName>
        <fullName evidence="6">Predicted carbohydrate kinase, contains PfkB domain</fullName>
    </submittedName>
</protein>
<dbReference type="SUPFAM" id="SSF110581">
    <property type="entry name" value="Indigoidine synthase A-like"/>
    <property type="match status" value="1"/>
</dbReference>
<keyword evidence="5" id="KW-0326">Glycosidase</keyword>
<keyword evidence="1" id="KW-0479">Metal-binding</keyword>
<dbReference type="PROSITE" id="PS00584">
    <property type="entry name" value="PFKB_KINASES_2"/>
    <property type="match status" value="1"/>
</dbReference>
<dbReference type="InterPro" id="IPR022830">
    <property type="entry name" value="Indigdn_synthA-like"/>
</dbReference>
<dbReference type="Gene3D" id="3.40.1190.20">
    <property type="match status" value="1"/>
</dbReference>
<keyword evidence="3" id="KW-0464">Manganese</keyword>
<dbReference type="GO" id="GO:0016301">
    <property type="term" value="F:kinase activity"/>
    <property type="evidence" value="ECO:0007669"/>
    <property type="project" value="UniProtKB-KW"/>
</dbReference>
<keyword evidence="6" id="KW-0418">Kinase</keyword>
<dbReference type="InterPro" id="IPR029056">
    <property type="entry name" value="Ribokinase-like"/>
</dbReference>
<dbReference type="AlphaFoldDB" id="A0A0F7SMQ0"/>
<name>A0A0F7SMQ0_PHARH</name>
<keyword evidence="4" id="KW-0456">Lyase</keyword>
<evidence type="ECO:0000313" key="6">
    <source>
        <dbReference type="EMBL" id="CDZ98312.1"/>
    </source>
</evidence>
<dbReference type="PANTHER" id="PTHR42909:SF1">
    <property type="entry name" value="CARBOHYDRATE KINASE PFKB DOMAIN-CONTAINING PROTEIN"/>
    <property type="match status" value="1"/>
</dbReference>
<dbReference type="HAMAP" id="MF_01876">
    <property type="entry name" value="PsiMP_glycosidase"/>
    <property type="match status" value="1"/>
</dbReference>
<dbReference type="GO" id="GO:0016798">
    <property type="term" value="F:hydrolase activity, acting on glycosyl bonds"/>
    <property type="evidence" value="ECO:0007669"/>
    <property type="project" value="UniProtKB-KW"/>
</dbReference>
<organism evidence="6">
    <name type="scientific">Phaffia rhodozyma</name>
    <name type="common">Yeast</name>
    <name type="synonym">Xanthophyllomyces dendrorhous</name>
    <dbReference type="NCBI Taxonomy" id="264483"/>
    <lineage>
        <taxon>Eukaryota</taxon>
        <taxon>Fungi</taxon>
        <taxon>Dikarya</taxon>
        <taxon>Basidiomycota</taxon>
        <taxon>Agaricomycotina</taxon>
        <taxon>Tremellomycetes</taxon>
        <taxon>Cystofilobasidiales</taxon>
        <taxon>Mrakiaceae</taxon>
        <taxon>Phaffia</taxon>
    </lineage>
</organism>
<dbReference type="GO" id="GO:0005737">
    <property type="term" value="C:cytoplasm"/>
    <property type="evidence" value="ECO:0007669"/>
    <property type="project" value="TreeGrafter"/>
</dbReference>
<dbReference type="Pfam" id="PF04227">
    <property type="entry name" value="Indigoidine_A"/>
    <property type="match status" value="1"/>
</dbReference>
<evidence type="ECO:0000256" key="1">
    <source>
        <dbReference type="ARBA" id="ARBA00022723"/>
    </source>
</evidence>
<dbReference type="InterPro" id="IPR002173">
    <property type="entry name" value="Carboh/pur_kinase_PfkB_CS"/>
</dbReference>
<keyword evidence="2" id="KW-0378">Hydrolase</keyword>
<dbReference type="GO" id="GO:0046872">
    <property type="term" value="F:metal ion binding"/>
    <property type="evidence" value="ECO:0007669"/>
    <property type="project" value="UniProtKB-KW"/>
</dbReference>
<reference evidence="6" key="1">
    <citation type="submission" date="2014-08" db="EMBL/GenBank/DDBJ databases">
        <authorList>
            <person name="Sharma Rahul"/>
            <person name="Thines Marco"/>
        </authorList>
    </citation>
    <scope>NUCLEOTIDE SEQUENCE</scope>
</reference>
<evidence type="ECO:0000256" key="3">
    <source>
        <dbReference type="ARBA" id="ARBA00023211"/>
    </source>
</evidence>
<evidence type="ECO:0000256" key="5">
    <source>
        <dbReference type="ARBA" id="ARBA00023295"/>
    </source>
</evidence>
<keyword evidence="6" id="KW-0808">Transferase</keyword>